<dbReference type="GO" id="GO:0016887">
    <property type="term" value="F:ATP hydrolysis activity"/>
    <property type="evidence" value="ECO:0007669"/>
    <property type="project" value="TreeGrafter"/>
</dbReference>
<keyword evidence="8" id="KW-1185">Reference proteome</keyword>
<protein>
    <recommendedName>
        <fullName evidence="5">V-type proton ATPase subunit G</fullName>
    </recommendedName>
</protein>
<dbReference type="EMBL" id="JAAAIL010002428">
    <property type="protein sequence ID" value="KAG0257363.1"/>
    <property type="molecule type" value="Genomic_DNA"/>
</dbReference>
<dbReference type="InterPro" id="IPR005124">
    <property type="entry name" value="V-ATPase_G"/>
</dbReference>
<keyword evidence="2 5" id="KW-0813">Transport</keyword>
<keyword evidence="4 5" id="KW-0406">Ion transport</keyword>
<dbReference type="FunFam" id="1.20.5.2950:FF:000001">
    <property type="entry name" value="V-type proton ATPase subunit G"/>
    <property type="match status" value="1"/>
</dbReference>
<dbReference type="GO" id="GO:0000221">
    <property type="term" value="C:vacuolar proton-transporting V-type ATPase, V1 domain"/>
    <property type="evidence" value="ECO:0007669"/>
    <property type="project" value="TreeGrafter"/>
</dbReference>
<reference evidence="7" key="1">
    <citation type="journal article" date="2020" name="Fungal Divers.">
        <title>Resolving the Mortierellaceae phylogeny through synthesis of multi-gene phylogenetics and phylogenomics.</title>
        <authorList>
            <person name="Vandepol N."/>
            <person name="Liber J."/>
            <person name="Desiro A."/>
            <person name="Na H."/>
            <person name="Kennedy M."/>
            <person name="Barry K."/>
            <person name="Grigoriev I.V."/>
            <person name="Miller A.N."/>
            <person name="O'Donnell K."/>
            <person name="Stajich J.E."/>
            <person name="Bonito G."/>
        </authorList>
    </citation>
    <scope>NUCLEOTIDE SEQUENCE</scope>
    <source>
        <strain evidence="7">NRRL 28262</strain>
    </source>
</reference>
<name>A0AAD4H1N4_9FUNG</name>
<evidence type="ECO:0000256" key="2">
    <source>
        <dbReference type="ARBA" id="ARBA00022448"/>
    </source>
</evidence>
<evidence type="ECO:0000256" key="6">
    <source>
        <dbReference type="SAM" id="MobiDB-lite"/>
    </source>
</evidence>
<organism evidence="7 8">
    <name type="scientific">Linnemannia exigua</name>
    <dbReference type="NCBI Taxonomy" id="604196"/>
    <lineage>
        <taxon>Eukaryota</taxon>
        <taxon>Fungi</taxon>
        <taxon>Fungi incertae sedis</taxon>
        <taxon>Mucoromycota</taxon>
        <taxon>Mortierellomycotina</taxon>
        <taxon>Mortierellomycetes</taxon>
        <taxon>Mortierellales</taxon>
        <taxon>Mortierellaceae</taxon>
        <taxon>Linnemannia</taxon>
    </lineage>
</organism>
<sequence>MTRLHLTHTLLLQKAASNSTGIQTLLEAEKEASKIVQKARTYRVQRLKDARAEAAKEIEELKTSKNEAFRNFEQEHAGSSDQTSRTVEVETEQKRVEIETAFGKNREAVLQKLLETVFTVEPKIHPNARFN</sequence>
<keyword evidence="3 5" id="KW-0375">Hydrogen ion transport</keyword>
<comment type="caution">
    <text evidence="7">The sequence shown here is derived from an EMBL/GenBank/DDBJ whole genome shotgun (WGS) entry which is preliminary data.</text>
</comment>
<dbReference type="PANTHER" id="PTHR12713:SF11">
    <property type="entry name" value="V-TYPE PROTON ATPASE SUBUNIT G"/>
    <property type="match status" value="1"/>
</dbReference>
<dbReference type="Pfam" id="PF03179">
    <property type="entry name" value="V-ATPase_G"/>
    <property type="match status" value="1"/>
</dbReference>
<feature type="region of interest" description="Disordered" evidence="6">
    <location>
        <begin position="72"/>
        <end position="91"/>
    </location>
</feature>
<evidence type="ECO:0000256" key="1">
    <source>
        <dbReference type="ARBA" id="ARBA00010066"/>
    </source>
</evidence>
<evidence type="ECO:0000256" key="4">
    <source>
        <dbReference type="ARBA" id="ARBA00023065"/>
    </source>
</evidence>
<comment type="subunit">
    <text evidence="5">V-ATPase is a heteromultimeric enzyme made up of two complexes: the ATP-hydrolytic V1 complex and the proton translocation V0 complex.</text>
</comment>
<dbReference type="Proteomes" id="UP001194580">
    <property type="component" value="Unassembled WGS sequence"/>
</dbReference>
<accession>A0AAD4H1N4</accession>
<dbReference type="GO" id="GO:0046961">
    <property type="term" value="F:proton-transporting ATPase activity, rotational mechanism"/>
    <property type="evidence" value="ECO:0007669"/>
    <property type="project" value="InterPro"/>
</dbReference>
<dbReference type="Gene3D" id="1.20.5.2950">
    <property type="match status" value="1"/>
</dbReference>
<evidence type="ECO:0000313" key="8">
    <source>
        <dbReference type="Proteomes" id="UP001194580"/>
    </source>
</evidence>
<evidence type="ECO:0000256" key="3">
    <source>
        <dbReference type="ARBA" id="ARBA00022781"/>
    </source>
</evidence>
<comment type="similarity">
    <text evidence="1 5">Belongs to the V-ATPase G subunit family.</text>
</comment>
<evidence type="ECO:0000256" key="5">
    <source>
        <dbReference type="RuleBase" id="RU364019"/>
    </source>
</evidence>
<comment type="function">
    <text evidence="5">Subunit of the V1 complex of vacuolar(H+)-ATPase (V-ATPase), a multisubunit enzyme composed of a peripheral complex (V1) that hydrolyzes ATP and a membrane integral complex (V0) that translocates protons. V-ATPase is responsible for acidifying and maintaining the pH of intracellular compartments and in some cell types, is targeted to the plasma membrane, where it is responsible for acidifying the extracellular environment.</text>
</comment>
<evidence type="ECO:0000313" key="7">
    <source>
        <dbReference type="EMBL" id="KAG0257363.1"/>
    </source>
</evidence>
<dbReference type="AlphaFoldDB" id="A0AAD4H1N4"/>
<proteinExistence type="inferred from homology"/>
<dbReference type="PANTHER" id="PTHR12713">
    <property type="entry name" value="VACUOLAR ATP SYNTHASE SUBUNIT G"/>
    <property type="match status" value="1"/>
</dbReference>
<dbReference type="NCBIfam" id="TIGR01147">
    <property type="entry name" value="V_ATP_synt_G"/>
    <property type="match status" value="1"/>
</dbReference>
<gene>
    <name evidence="7" type="primary">VMA10</name>
    <name evidence="7" type="ORF">BGZ95_005260</name>
</gene>